<accession>A0A068X4M8</accession>
<evidence type="ECO:0000313" key="2">
    <source>
        <dbReference type="EMBL" id="CDS24851.1"/>
    </source>
</evidence>
<dbReference type="AlphaFoldDB" id="A0A068X4M8"/>
<name>A0A068X4M8_ECHGR</name>
<evidence type="ECO:0000313" key="3">
    <source>
        <dbReference type="Proteomes" id="UP000492820"/>
    </source>
</evidence>
<feature type="region of interest" description="Disordered" evidence="1">
    <location>
        <begin position="73"/>
        <end position="93"/>
    </location>
</feature>
<evidence type="ECO:0000256" key="1">
    <source>
        <dbReference type="SAM" id="MobiDB-lite"/>
    </source>
</evidence>
<proteinExistence type="predicted"/>
<dbReference type="WBParaSite" id="EgrG_000314600">
    <property type="protein sequence ID" value="EgrG_000314600"/>
    <property type="gene ID" value="EgrG_000314600"/>
</dbReference>
<reference evidence="4" key="3">
    <citation type="submission" date="2020-10" db="UniProtKB">
        <authorList>
            <consortium name="WormBaseParasite"/>
        </authorList>
    </citation>
    <scope>IDENTIFICATION</scope>
</reference>
<gene>
    <name evidence="2" type="ORF">EgrG_000314600</name>
</gene>
<reference evidence="2" key="2">
    <citation type="submission" date="2014-06" db="EMBL/GenBank/DDBJ databases">
        <authorList>
            <person name="Aslett M."/>
        </authorList>
    </citation>
    <scope>NUCLEOTIDE SEQUENCE</scope>
</reference>
<organism evidence="2">
    <name type="scientific">Echinococcus granulosus</name>
    <name type="common">Hydatid tapeworm</name>
    <dbReference type="NCBI Taxonomy" id="6210"/>
    <lineage>
        <taxon>Eukaryota</taxon>
        <taxon>Metazoa</taxon>
        <taxon>Spiralia</taxon>
        <taxon>Lophotrochozoa</taxon>
        <taxon>Platyhelminthes</taxon>
        <taxon>Cestoda</taxon>
        <taxon>Eucestoda</taxon>
        <taxon>Cyclophyllidea</taxon>
        <taxon>Taeniidae</taxon>
        <taxon>Echinococcus</taxon>
        <taxon>Echinococcus granulosus group</taxon>
    </lineage>
</organism>
<dbReference type="Proteomes" id="UP000492820">
    <property type="component" value="Unassembled WGS sequence"/>
</dbReference>
<protein>
    <submittedName>
        <fullName evidence="4">Secreted protein</fullName>
    </submittedName>
</protein>
<dbReference type="EMBL" id="LK028627">
    <property type="protein sequence ID" value="CDS24851.1"/>
    <property type="molecule type" value="Genomic_DNA"/>
</dbReference>
<evidence type="ECO:0000313" key="4">
    <source>
        <dbReference type="WBParaSite" id="EgrG_000314600"/>
    </source>
</evidence>
<reference evidence="2 3" key="1">
    <citation type="journal article" date="2013" name="Nature">
        <title>The genomes of four tapeworm species reveal adaptations to parasitism.</title>
        <authorList>
            <person name="Tsai I.J."/>
            <person name="Zarowiecki M."/>
            <person name="Holroyd N."/>
            <person name="Garciarrubio A."/>
            <person name="Sanchez-Flores A."/>
            <person name="Brooks K.L."/>
            <person name="Tracey A."/>
            <person name="Bobes R.J."/>
            <person name="Fragoso G."/>
            <person name="Sciutto E."/>
            <person name="Aslett M."/>
            <person name="Beasley H."/>
            <person name="Bennett H.M."/>
            <person name="Cai J."/>
            <person name="Camicia F."/>
            <person name="Clark R."/>
            <person name="Cucher M."/>
            <person name="De Silva N."/>
            <person name="Day T.A."/>
            <person name="Deplazes P."/>
            <person name="Estrada K."/>
            <person name="Fernandez C."/>
            <person name="Holland P.W."/>
            <person name="Hou J."/>
            <person name="Hu S."/>
            <person name="Huckvale T."/>
            <person name="Hung S.S."/>
            <person name="Kamenetzky L."/>
            <person name="Keane J.A."/>
            <person name="Kiss F."/>
            <person name="Koziol U."/>
            <person name="Lambert O."/>
            <person name="Liu K."/>
            <person name="Luo X."/>
            <person name="Luo Y."/>
            <person name="Macchiaroli N."/>
            <person name="Nichol S."/>
            <person name="Paps J."/>
            <person name="Parkinson J."/>
            <person name="Pouchkina-Stantcheva N."/>
            <person name="Riddiford N."/>
            <person name="Rosenzvit M."/>
            <person name="Salinas G."/>
            <person name="Wasmuth J.D."/>
            <person name="Zamanian M."/>
            <person name="Zheng Y."/>
            <person name="Cai X."/>
            <person name="Soberon X."/>
            <person name="Olson P.D."/>
            <person name="Laclette J.P."/>
            <person name="Brehm K."/>
            <person name="Berriman M."/>
            <person name="Garciarrubio A."/>
            <person name="Bobes R.J."/>
            <person name="Fragoso G."/>
            <person name="Sanchez-Flores A."/>
            <person name="Estrada K."/>
            <person name="Cevallos M.A."/>
            <person name="Morett E."/>
            <person name="Gonzalez V."/>
            <person name="Portillo T."/>
            <person name="Ochoa-Leyva A."/>
            <person name="Jose M.V."/>
            <person name="Sciutto E."/>
            <person name="Landa A."/>
            <person name="Jimenez L."/>
            <person name="Valdes V."/>
            <person name="Carrero J.C."/>
            <person name="Larralde C."/>
            <person name="Morales-Montor J."/>
            <person name="Limon-Lason J."/>
            <person name="Soberon X."/>
            <person name="Laclette J.P."/>
        </authorList>
    </citation>
    <scope>NUCLEOTIDE SEQUENCE [LARGE SCALE GENOMIC DNA]</scope>
</reference>
<sequence length="93" mass="10430">MLHNGLNVFTLINQHSVMGFALISSSLTFTPLELVSRLARIPSLRRIYILPEYCVFFYLQGSLVDVALVAAESEPDRKGHVWSETPRSPLPDS</sequence>